<name>A0A8G2CMH0_ACIRU</name>
<dbReference type="Pfam" id="PF00571">
    <property type="entry name" value="CBS"/>
    <property type="match status" value="2"/>
</dbReference>
<evidence type="ECO:0000259" key="3">
    <source>
        <dbReference type="PROSITE" id="PS50914"/>
    </source>
</evidence>
<keyword evidence="2" id="KW-0129">CBS domain</keyword>
<feature type="domain" description="CBS" evidence="4">
    <location>
        <begin position="7"/>
        <end position="63"/>
    </location>
</feature>
<dbReference type="PANTHER" id="PTHR48108:SF6">
    <property type="entry name" value="CBS DOMAIN-CONTAINING PROTEIN CBSX1, CHLOROPLASTIC"/>
    <property type="match status" value="1"/>
</dbReference>
<dbReference type="PROSITE" id="PS50914">
    <property type="entry name" value="BON"/>
    <property type="match status" value="1"/>
</dbReference>
<gene>
    <name evidence="5" type="ORF">SAMN05421828_12051</name>
</gene>
<dbReference type="PANTHER" id="PTHR48108">
    <property type="entry name" value="CBS DOMAIN-CONTAINING PROTEIN CBSX2, CHLOROPLASTIC"/>
    <property type="match status" value="1"/>
</dbReference>
<dbReference type="Proteomes" id="UP000186308">
    <property type="component" value="Unassembled WGS sequence"/>
</dbReference>
<evidence type="ECO:0000313" key="6">
    <source>
        <dbReference type="Proteomes" id="UP000186308"/>
    </source>
</evidence>
<dbReference type="SMART" id="SM00749">
    <property type="entry name" value="BON"/>
    <property type="match status" value="1"/>
</dbReference>
<evidence type="ECO:0000313" key="5">
    <source>
        <dbReference type="EMBL" id="SIR23242.1"/>
    </source>
</evidence>
<protein>
    <submittedName>
        <fullName evidence="5">CBS domain-containing protein</fullName>
    </submittedName>
</protein>
<dbReference type="Gene3D" id="3.10.580.10">
    <property type="entry name" value="CBS-domain"/>
    <property type="match status" value="1"/>
</dbReference>
<dbReference type="PROSITE" id="PS51371">
    <property type="entry name" value="CBS"/>
    <property type="match status" value="2"/>
</dbReference>
<feature type="domain" description="CBS" evidence="4">
    <location>
        <begin position="93"/>
        <end position="148"/>
    </location>
</feature>
<proteinExistence type="predicted"/>
<dbReference type="SMART" id="SM00116">
    <property type="entry name" value="CBS"/>
    <property type="match status" value="2"/>
</dbReference>
<dbReference type="Pfam" id="PF04972">
    <property type="entry name" value="BON"/>
    <property type="match status" value="1"/>
</dbReference>
<dbReference type="PIRSF" id="PIRSF036990">
    <property type="entry name" value="UCP036990_CBS_BON"/>
    <property type="match status" value="1"/>
</dbReference>
<dbReference type="InterPro" id="IPR007055">
    <property type="entry name" value="BON_dom"/>
</dbReference>
<evidence type="ECO:0000259" key="4">
    <source>
        <dbReference type="PROSITE" id="PS51371"/>
    </source>
</evidence>
<dbReference type="RefSeq" id="WP_029312667.1">
    <property type="nucleotide sequence ID" value="NZ_FTNE01000020.1"/>
</dbReference>
<dbReference type="InterPro" id="IPR046342">
    <property type="entry name" value="CBS_dom_sf"/>
</dbReference>
<dbReference type="OrthoDB" id="9783590at2"/>
<dbReference type="InterPro" id="IPR014004">
    <property type="entry name" value="Transpt-assoc_nodulatn_dom_bac"/>
</dbReference>
<dbReference type="InterPro" id="IPR051462">
    <property type="entry name" value="CBS_domain-containing"/>
</dbReference>
<evidence type="ECO:0000256" key="2">
    <source>
        <dbReference type="PROSITE-ProRule" id="PRU00703"/>
    </source>
</evidence>
<organism evidence="5 6">
    <name type="scientific">Acidiphilium rubrum</name>
    <dbReference type="NCBI Taxonomy" id="526"/>
    <lineage>
        <taxon>Bacteria</taxon>
        <taxon>Pseudomonadati</taxon>
        <taxon>Pseudomonadota</taxon>
        <taxon>Alphaproteobacteria</taxon>
        <taxon>Acetobacterales</taxon>
        <taxon>Acidocellaceae</taxon>
        <taxon>Acidiphilium</taxon>
    </lineage>
</organism>
<keyword evidence="1" id="KW-0677">Repeat</keyword>
<accession>A0A8G2CMH0</accession>
<dbReference type="AlphaFoldDB" id="A0A8G2CMH0"/>
<sequence>MNVRDIMTTNPTTVRPETGLAEAGRLLLTQHLSVLPVTDAADHLLGIITDGDLLRRPELGTAPAIGWWRGFLTPETAANQFIKTRGRHVSEVMTETLVSVDLDTPLIDAVERMQSSRIKQLPVLRGTRLVGLLTRRNVLAALLDRLAADGETTISDDAITTLIRTAISRSNWAPKDMVRVVADHGAVTLSGPVFSDAERRALIVIAENTSGVTHVNDQMIFVDSTSGVAFGSF</sequence>
<dbReference type="CDD" id="cd04586">
    <property type="entry name" value="CBS_pair_BON_assoc"/>
    <property type="match status" value="1"/>
</dbReference>
<dbReference type="Gene3D" id="3.30.1340.30">
    <property type="match status" value="1"/>
</dbReference>
<comment type="caution">
    <text evidence="5">The sequence shown here is derived from an EMBL/GenBank/DDBJ whole genome shotgun (WGS) entry which is preliminary data.</text>
</comment>
<dbReference type="SUPFAM" id="SSF54631">
    <property type="entry name" value="CBS-domain pair"/>
    <property type="match status" value="1"/>
</dbReference>
<dbReference type="InterPro" id="IPR000644">
    <property type="entry name" value="CBS_dom"/>
</dbReference>
<dbReference type="EMBL" id="FTNE01000020">
    <property type="protein sequence ID" value="SIR23242.1"/>
    <property type="molecule type" value="Genomic_DNA"/>
</dbReference>
<reference evidence="5 6" key="1">
    <citation type="submission" date="2017-01" db="EMBL/GenBank/DDBJ databases">
        <authorList>
            <person name="Varghese N."/>
            <person name="Submissions S."/>
        </authorList>
    </citation>
    <scope>NUCLEOTIDE SEQUENCE [LARGE SCALE GENOMIC DNA]</scope>
    <source>
        <strain evidence="5 6">ATCC 35905</strain>
    </source>
</reference>
<dbReference type="InterPro" id="IPR017080">
    <property type="entry name" value="UCP036990_CBS_BON"/>
</dbReference>
<feature type="domain" description="BON" evidence="3">
    <location>
        <begin position="155"/>
        <end position="223"/>
    </location>
</feature>
<evidence type="ECO:0000256" key="1">
    <source>
        <dbReference type="ARBA" id="ARBA00022737"/>
    </source>
</evidence>
<keyword evidence="6" id="KW-1185">Reference proteome</keyword>